<protein>
    <submittedName>
        <fullName evidence="1">Uncharacterized protein</fullName>
    </submittedName>
</protein>
<organism evidence="1 2">
    <name type="scientific">Anas platyrhynchos platyrhynchos</name>
    <name type="common">Northern mallard</name>
    <dbReference type="NCBI Taxonomy" id="8840"/>
    <lineage>
        <taxon>Eukaryota</taxon>
        <taxon>Metazoa</taxon>
        <taxon>Chordata</taxon>
        <taxon>Craniata</taxon>
        <taxon>Vertebrata</taxon>
        <taxon>Euteleostomi</taxon>
        <taxon>Archelosauria</taxon>
        <taxon>Archosauria</taxon>
        <taxon>Dinosauria</taxon>
        <taxon>Saurischia</taxon>
        <taxon>Theropoda</taxon>
        <taxon>Coelurosauria</taxon>
        <taxon>Aves</taxon>
        <taxon>Neognathae</taxon>
        <taxon>Galloanserae</taxon>
        <taxon>Anseriformes</taxon>
        <taxon>Anatidae</taxon>
        <taxon>Anatinae</taxon>
        <taxon>Anas</taxon>
    </lineage>
</organism>
<evidence type="ECO:0000313" key="2">
    <source>
        <dbReference type="Proteomes" id="UP000016666"/>
    </source>
</evidence>
<name>A0A493TN10_ANAPP</name>
<proteinExistence type="predicted"/>
<dbReference type="AlphaFoldDB" id="A0A493TN10"/>
<reference evidence="1" key="2">
    <citation type="submission" date="2025-08" db="UniProtKB">
        <authorList>
            <consortium name="Ensembl"/>
        </authorList>
    </citation>
    <scope>IDENTIFICATION</scope>
</reference>
<dbReference type="STRING" id="8840.ENSAPLP00000027213"/>
<evidence type="ECO:0000313" key="1">
    <source>
        <dbReference type="Ensembl" id="ENSAPLP00000027213.1"/>
    </source>
</evidence>
<dbReference type="Ensembl" id="ENSAPLT00000021277.1">
    <property type="protein sequence ID" value="ENSAPLP00000027213.1"/>
    <property type="gene ID" value="ENSAPLG00000026833.1"/>
</dbReference>
<keyword evidence="2" id="KW-1185">Reference proteome</keyword>
<dbReference type="Proteomes" id="UP000016666">
    <property type="component" value="Chromosome 29"/>
</dbReference>
<reference evidence="1" key="3">
    <citation type="submission" date="2025-09" db="UniProtKB">
        <authorList>
            <consortium name="Ensembl"/>
        </authorList>
    </citation>
    <scope>IDENTIFICATION</scope>
</reference>
<reference evidence="1 2" key="1">
    <citation type="submission" date="2017-10" db="EMBL/GenBank/DDBJ databases">
        <title>A new Pekin duck reference genome.</title>
        <authorList>
            <person name="Hou Z.-C."/>
            <person name="Zhou Z.-K."/>
            <person name="Zhu F."/>
            <person name="Hou S.-S."/>
        </authorList>
    </citation>
    <scope>NUCLEOTIDE SEQUENCE [LARGE SCALE GENOMIC DNA]</scope>
</reference>
<accession>A0A493TN10</accession>
<sequence length="83" mass="8484">PRSARHGQGRGAEAGLVSEEGCGLWLGASSSACALLGSHRALSLQGPSLPGQPGQGKKIGHRGVDASGETTYKKVWFWGVGGR</sequence>